<reference evidence="8" key="1">
    <citation type="submission" date="2015-07" db="EMBL/GenBank/DDBJ databases">
        <title>Complete Genome of Thermincola ferriacetica strain Z-0001T.</title>
        <authorList>
            <person name="Lusk B."/>
            <person name="Badalamenti J.P."/>
            <person name="Parameswaran P."/>
            <person name="Bond D.R."/>
            <person name="Torres C.I."/>
        </authorList>
    </citation>
    <scope>NUCLEOTIDE SEQUENCE [LARGE SCALE GENOMIC DNA]</scope>
    <source>
        <strain evidence="8">Z-0001</strain>
    </source>
</reference>
<accession>A0A0L6W6J9</accession>
<dbReference type="Pfam" id="PF01925">
    <property type="entry name" value="TauE"/>
    <property type="match status" value="1"/>
</dbReference>
<dbReference type="PANTHER" id="PTHR43701">
    <property type="entry name" value="MEMBRANE TRANSPORTER PROTEIN MJ0441-RELATED"/>
    <property type="match status" value="1"/>
</dbReference>
<evidence type="ECO:0000256" key="3">
    <source>
        <dbReference type="ARBA" id="ARBA00022692"/>
    </source>
</evidence>
<keyword evidence="4 6" id="KW-1133">Transmembrane helix</keyword>
<dbReference type="InterPro" id="IPR051598">
    <property type="entry name" value="TSUP/Inactive_protease-like"/>
</dbReference>
<comment type="similarity">
    <text evidence="2 6">Belongs to the 4-toluene sulfonate uptake permease (TSUP) (TC 2.A.102) family.</text>
</comment>
<keyword evidence="5 6" id="KW-0472">Membrane</keyword>
<proteinExistence type="inferred from homology"/>
<keyword evidence="8" id="KW-1185">Reference proteome</keyword>
<dbReference type="AlphaFoldDB" id="A0A0L6W6J9"/>
<feature type="transmembrane region" description="Helical" evidence="6">
    <location>
        <begin position="68"/>
        <end position="88"/>
    </location>
</feature>
<evidence type="ECO:0000313" key="8">
    <source>
        <dbReference type="Proteomes" id="UP000037175"/>
    </source>
</evidence>
<dbReference type="RefSeq" id="WP_083436698.1">
    <property type="nucleotide sequence ID" value="NZ_LGTE01000001.1"/>
</dbReference>
<sequence>MALVLLGLVCGVISGLALGGGTLLVPALIITMNFSQHMAQGISLASFLPTSLVAVITHYRHGNVDTRLAFSLAVTSVIGAVGGSYLAHYISAQHLRQVFGFFLIIMGLYEILNRKKVH</sequence>
<keyword evidence="3 6" id="KW-0812">Transmembrane</keyword>
<evidence type="ECO:0000256" key="4">
    <source>
        <dbReference type="ARBA" id="ARBA00022989"/>
    </source>
</evidence>
<evidence type="ECO:0000256" key="6">
    <source>
        <dbReference type="RuleBase" id="RU363041"/>
    </source>
</evidence>
<comment type="subcellular location">
    <subcellularLocation>
        <location evidence="6">Cell membrane</location>
        <topology evidence="6">Multi-pass membrane protein</topology>
    </subcellularLocation>
    <subcellularLocation>
        <location evidence="1">Membrane</location>
        <topology evidence="1">Multi-pass membrane protein</topology>
    </subcellularLocation>
</comment>
<feature type="transmembrane region" description="Helical" evidence="6">
    <location>
        <begin position="94"/>
        <end position="112"/>
    </location>
</feature>
<keyword evidence="6" id="KW-1003">Cell membrane</keyword>
<name>A0A0L6W6J9_9FIRM</name>
<evidence type="ECO:0000313" key="7">
    <source>
        <dbReference type="EMBL" id="KNZ71207.1"/>
    </source>
</evidence>
<dbReference type="InterPro" id="IPR002781">
    <property type="entry name" value="TM_pro_TauE-like"/>
</dbReference>
<protein>
    <recommendedName>
        <fullName evidence="6">Probable membrane transporter protein</fullName>
    </recommendedName>
</protein>
<dbReference type="PANTHER" id="PTHR43701:SF2">
    <property type="entry name" value="MEMBRANE TRANSPORTER PROTEIN YJNA-RELATED"/>
    <property type="match status" value="1"/>
</dbReference>
<dbReference type="GO" id="GO:0005886">
    <property type="term" value="C:plasma membrane"/>
    <property type="evidence" value="ECO:0007669"/>
    <property type="project" value="UniProtKB-SubCell"/>
</dbReference>
<dbReference type="EMBL" id="LGTE01000001">
    <property type="protein sequence ID" value="KNZ71207.1"/>
    <property type="molecule type" value="Genomic_DNA"/>
</dbReference>
<feature type="transmembrane region" description="Helical" evidence="6">
    <location>
        <begin position="38"/>
        <end position="56"/>
    </location>
</feature>
<evidence type="ECO:0000256" key="2">
    <source>
        <dbReference type="ARBA" id="ARBA00009142"/>
    </source>
</evidence>
<organism evidence="7 8">
    <name type="scientific">Thermincola ferriacetica</name>
    <dbReference type="NCBI Taxonomy" id="281456"/>
    <lineage>
        <taxon>Bacteria</taxon>
        <taxon>Bacillati</taxon>
        <taxon>Bacillota</taxon>
        <taxon>Clostridia</taxon>
        <taxon>Eubacteriales</taxon>
        <taxon>Thermincolaceae</taxon>
        <taxon>Thermincola</taxon>
    </lineage>
</organism>
<evidence type="ECO:0000256" key="1">
    <source>
        <dbReference type="ARBA" id="ARBA00004141"/>
    </source>
</evidence>
<gene>
    <name evidence="7" type="ORF">Tfer_0286</name>
</gene>
<dbReference type="Proteomes" id="UP000037175">
    <property type="component" value="Unassembled WGS sequence"/>
</dbReference>
<comment type="caution">
    <text evidence="7">The sequence shown here is derived from an EMBL/GenBank/DDBJ whole genome shotgun (WGS) entry which is preliminary data.</text>
</comment>
<evidence type="ECO:0000256" key="5">
    <source>
        <dbReference type="ARBA" id="ARBA00023136"/>
    </source>
</evidence>